<evidence type="ECO:0000256" key="2">
    <source>
        <dbReference type="ARBA" id="ARBA00012840"/>
    </source>
</evidence>
<dbReference type="FunCoup" id="A0A0V0Q9J8">
    <property type="interactions" value="399"/>
</dbReference>
<feature type="domain" description="Aminoacyl-transfer RNA synthetases class-II family profile" evidence="12">
    <location>
        <begin position="161"/>
        <end position="456"/>
    </location>
</feature>
<dbReference type="GO" id="GO:0006434">
    <property type="term" value="P:seryl-tRNA aminoacylation"/>
    <property type="evidence" value="ECO:0007669"/>
    <property type="project" value="InterPro"/>
</dbReference>
<feature type="binding site" evidence="9">
    <location>
        <position position="270"/>
    </location>
    <ligand>
        <name>L-serine</name>
        <dbReference type="ChEBI" id="CHEBI:33384"/>
    </ligand>
</feature>
<dbReference type="InterPro" id="IPR033729">
    <property type="entry name" value="SerRS_core"/>
</dbReference>
<name>A0A0V0Q9J8_PSEPJ</name>
<feature type="binding site" evidence="9">
    <location>
        <position position="425"/>
    </location>
    <ligand>
        <name>L-serine</name>
        <dbReference type="ChEBI" id="CHEBI:33384"/>
    </ligand>
</feature>
<proteinExistence type="inferred from homology"/>
<dbReference type="Proteomes" id="UP000054937">
    <property type="component" value="Unassembled WGS sequence"/>
</dbReference>
<evidence type="ECO:0000256" key="6">
    <source>
        <dbReference type="ARBA" id="ARBA00022917"/>
    </source>
</evidence>
<dbReference type="InterPro" id="IPR006195">
    <property type="entry name" value="aa-tRNA-synth_II"/>
</dbReference>
<reference evidence="13 14" key="1">
    <citation type="journal article" date="2015" name="Sci. Rep.">
        <title>Genome of the facultative scuticociliatosis pathogen Pseudocohnilembus persalinus provides insight into its virulence through horizontal gene transfer.</title>
        <authorList>
            <person name="Xiong J."/>
            <person name="Wang G."/>
            <person name="Cheng J."/>
            <person name="Tian M."/>
            <person name="Pan X."/>
            <person name="Warren A."/>
            <person name="Jiang C."/>
            <person name="Yuan D."/>
            <person name="Miao W."/>
        </authorList>
    </citation>
    <scope>NUCLEOTIDE SEQUENCE [LARGE SCALE GENOMIC DNA]</scope>
    <source>
        <strain evidence="13">36N120E</strain>
    </source>
</reference>
<dbReference type="InterPro" id="IPR002314">
    <property type="entry name" value="aa-tRNA-synt_IIb"/>
</dbReference>
<evidence type="ECO:0000256" key="7">
    <source>
        <dbReference type="ARBA" id="ARBA00023146"/>
    </source>
</evidence>
<dbReference type="FunFam" id="3.30.930.10:FF:000026">
    <property type="entry name" value="Seryl-tRNA synthetase, cytoplasmic"/>
    <property type="match status" value="1"/>
</dbReference>
<protein>
    <recommendedName>
        <fullName evidence="2">serine--tRNA ligase</fullName>
        <ecNumber evidence="2">6.1.1.11</ecNumber>
    </recommendedName>
    <alternativeName>
        <fullName evidence="8">Seryl-tRNA synthetase</fullName>
    </alternativeName>
</protein>
<evidence type="ECO:0000256" key="9">
    <source>
        <dbReference type="PIRSR" id="PIRSR001529-1"/>
    </source>
</evidence>
<evidence type="ECO:0000256" key="4">
    <source>
        <dbReference type="ARBA" id="ARBA00022741"/>
    </source>
</evidence>
<dbReference type="EMBL" id="LDAU01000229">
    <property type="protein sequence ID" value="KRW98826.1"/>
    <property type="molecule type" value="Genomic_DNA"/>
</dbReference>
<dbReference type="InterPro" id="IPR042103">
    <property type="entry name" value="SerRS_1_N_sf"/>
</dbReference>
<accession>A0A0V0Q9J8</accession>
<keyword evidence="3" id="KW-0436">Ligase</keyword>
<comment type="caution">
    <text evidence="13">The sequence shown here is derived from an EMBL/GenBank/DDBJ whole genome shotgun (WGS) entry which is preliminary data.</text>
</comment>
<comment type="similarity">
    <text evidence="1">Belongs to the class-II aminoacyl-tRNA synthetase family. Type-1 seryl-tRNA synthetase subfamily.</text>
</comment>
<feature type="binding site" evidence="10">
    <location>
        <begin position="302"/>
        <end position="304"/>
    </location>
    <ligand>
        <name>ATP</name>
        <dbReference type="ChEBI" id="CHEBI:30616"/>
    </ligand>
</feature>
<dbReference type="InParanoid" id="A0A0V0Q9J8"/>
<evidence type="ECO:0000313" key="14">
    <source>
        <dbReference type="Proteomes" id="UP000054937"/>
    </source>
</evidence>
<dbReference type="AlphaFoldDB" id="A0A0V0Q9J8"/>
<dbReference type="GO" id="GO:0004828">
    <property type="term" value="F:serine-tRNA ligase activity"/>
    <property type="evidence" value="ECO:0007669"/>
    <property type="project" value="UniProtKB-EC"/>
</dbReference>
<dbReference type="EC" id="6.1.1.11" evidence="2"/>
<evidence type="ECO:0000259" key="12">
    <source>
        <dbReference type="PROSITE" id="PS50862"/>
    </source>
</evidence>
<evidence type="ECO:0000313" key="13">
    <source>
        <dbReference type="EMBL" id="KRW98826.1"/>
    </source>
</evidence>
<dbReference type="Gene3D" id="3.30.930.10">
    <property type="entry name" value="Bira Bifunctional Protein, Domain 2"/>
    <property type="match status" value="1"/>
</dbReference>
<dbReference type="Pfam" id="PF00587">
    <property type="entry name" value="tRNA-synt_2b"/>
    <property type="match status" value="1"/>
</dbReference>
<dbReference type="PRINTS" id="PR00981">
    <property type="entry name" value="TRNASYNTHSER"/>
</dbReference>
<dbReference type="CDD" id="cd00770">
    <property type="entry name" value="SerRS_core"/>
    <property type="match status" value="1"/>
</dbReference>
<dbReference type="GO" id="GO:0005524">
    <property type="term" value="F:ATP binding"/>
    <property type="evidence" value="ECO:0007669"/>
    <property type="project" value="UniProtKB-KW"/>
</dbReference>
<keyword evidence="4" id="KW-0547">Nucleotide-binding</keyword>
<evidence type="ECO:0000256" key="1">
    <source>
        <dbReference type="ARBA" id="ARBA00010728"/>
    </source>
</evidence>
<evidence type="ECO:0000256" key="3">
    <source>
        <dbReference type="ARBA" id="ARBA00022598"/>
    </source>
</evidence>
<gene>
    <name evidence="13" type="ORF">PPERSA_10597</name>
</gene>
<feature type="binding site" evidence="10">
    <location>
        <begin position="318"/>
        <end position="321"/>
    </location>
    <ligand>
        <name>ATP</name>
        <dbReference type="ChEBI" id="CHEBI:30616"/>
    </ligand>
</feature>
<dbReference type="Gene3D" id="1.10.287.40">
    <property type="entry name" value="Serine-tRNA synthetase, tRNA binding domain"/>
    <property type="match status" value="1"/>
</dbReference>
<feature type="binding site" evidence="9">
    <location>
        <position position="302"/>
    </location>
    <ligand>
        <name>L-serine</name>
        <dbReference type="ChEBI" id="CHEBI:33384"/>
    </ligand>
</feature>
<organism evidence="13 14">
    <name type="scientific">Pseudocohnilembus persalinus</name>
    <name type="common">Ciliate</name>
    <dbReference type="NCBI Taxonomy" id="266149"/>
    <lineage>
        <taxon>Eukaryota</taxon>
        <taxon>Sar</taxon>
        <taxon>Alveolata</taxon>
        <taxon>Ciliophora</taxon>
        <taxon>Intramacronucleata</taxon>
        <taxon>Oligohymenophorea</taxon>
        <taxon>Scuticociliatia</taxon>
        <taxon>Philasterida</taxon>
        <taxon>Pseudocohnilembidae</taxon>
        <taxon>Pseudocohnilembus</taxon>
    </lineage>
</organism>
<feature type="site" description="Important for serine binding" evidence="9">
    <location>
        <position position="427"/>
    </location>
</feature>
<dbReference type="OrthoDB" id="10264585at2759"/>
<dbReference type="NCBIfam" id="TIGR00414">
    <property type="entry name" value="serS"/>
    <property type="match status" value="1"/>
</dbReference>
<evidence type="ECO:0000256" key="10">
    <source>
        <dbReference type="PIRSR" id="PIRSR001529-2"/>
    </source>
</evidence>
<keyword evidence="11" id="KW-0175">Coiled coil</keyword>
<dbReference type="InterPro" id="IPR002317">
    <property type="entry name" value="Ser-tRNA-ligase_type_1"/>
</dbReference>
<keyword evidence="14" id="KW-1185">Reference proteome</keyword>
<dbReference type="InterPro" id="IPR015866">
    <property type="entry name" value="Ser-tRNA-synth_1_N"/>
</dbReference>
<evidence type="ECO:0000256" key="8">
    <source>
        <dbReference type="ARBA" id="ARBA00031113"/>
    </source>
</evidence>
<dbReference type="OMA" id="GYTPCFR"/>
<feature type="binding site" evidence="10">
    <location>
        <begin position="389"/>
        <end position="392"/>
    </location>
    <ligand>
        <name>ATP</name>
        <dbReference type="ChEBI" id="CHEBI:30616"/>
    </ligand>
</feature>
<feature type="coiled-coil region" evidence="11">
    <location>
        <begin position="84"/>
        <end position="111"/>
    </location>
</feature>
<evidence type="ECO:0000256" key="11">
    <source>
        <dbReference type="SAM" id="Coils"/>
    </source>
</evidence>
<sequence>MGLDIKEFKTQDMVKGENAYVGNPDIIRESEQKRFRDPKLVDLVIEWEKKRLETENKASLKRKDINDIKKAIGAKKKVDKKDPCEEEMKQKAKFEQEIKDFEAEEQEALKQRDILLGKIANIVHESVPVHKDEEHNKIERTWNDEKVDKNWKVTEEPGFCHHHQILRMIDGYDPIKGQQVAGHRGYFLKGFGFILNQALVQFGTKFLIERGYIPMQPPYFMTADKMAQTCQLSDFDEQLYKISAKHGGGQKEESKLTEEQSTTDYYMIATSEQPISAYHSGDWLDIKEGEPIKYAGFSTNFRKEAGSAGRETWGIYRVHQFEKIEQFIICRPEESWQHHENMVKVAEEFLQALELPYQVVNIVSGALNDAAAKKYDIEAWFPGYGEYKELMSVSNCTDFQARALEVRCGQKKKDDKIKKYVHMLNGTLCATERTLTCILENYQEKDGLRVPKALVPYVGTDFIKYTQPVPKMKDLQKQK</sequence>
<keyword evidence="5 10" id="KW-0067">ATP-binding</keyword>
<dbReference type="Pfam" id="PF02403">
    <property type="entry name" value="Seryl_tRNA_N"/>
    <property type="match status" value="1"/>
</dbReference>
<keyword evidence="6" id="KW-0648">Protein biosynthesis</keyword>
<dbReference type="PANTHER" id="PTHR11778">
    <property type="entry name" value="SERYL-TRNA SYNTHETASE"/>
    <property type="match status" value="1"/>
</dbReference>
<dbReference type="InterPro" id="IPR010978">
    <property type="entry name" value="tRNA-bd_arm"/>
</dbReference>
<evidence type="ECO:0000256" key="5">
    <source>
        <dbReference type="ARBA" id="ARBA00022840"/>
    </source>
</evidence>
<dbReference type="SUPFAM" id="SSF46589">
    <property type="entry name" value="tRNA-binding arm"/>
    <property type="match status" value="1"/>
</dbReference>
<feature type="binding site" evidence="9">
    <location>
        <position position="325"/>
    </location>
    <ligand>
        <name>L-serine</name>
        <dbReference type="ChEBI" id="CHEBI:33384"/>
    </ligand>
</feature>
<dbReference type="PROSITE" id="PS50862">
    <property type="entry name" value="AA_TRNA_LIGASE_II"/>
    <property type="match status" value="1"/>
</dbReference>
<dbReference type="PIRSF" id="PIRSF001529">
    <property type="entry name" value="Ser-tRNA-synth_IIa"/>
    <property type="match status" value="1"/>
</dbReference>
<dbReference type="SUPFAM" id="SSF55681">
    <property type="entry name" value="Class II aaRS and biotin synthetases"/>
    <property type="match status" value="1"/>
</dbReference>
<dbReference type="InterPro" id="IPR045864">
    <property type="entry name" value="aa-tRNA-synth_II/BPL/LPL"/>
</dbReference>
<keyword evidence="7" id="KW-0030">Aminoacyl-tRNA synthetase</keyword>